<protein>
    <submittedName>
        <fullName evidence="3">Uncharacterized protein</fullName>
    </submittedName>
</protein>
<accession>A0A6V7UAD3</accession>
<dbReference type="PANTHER" id="PTHR46706">
    <property type="entry name" value="PROTEIN QUA-1-RELATED"/>
    <property type="match status" value="1"/>
</dbReference>
<dbReference type="AlphaFoldDB" id="A0A6V7UAD3"/>
<dbReference type="InterPro" id="IPR052140">
    <property type="entry name" value="Dev_Signal_Hedgehog-like"/>
</dbReference>
<feature type="chain" id="PRO_5028135947" evidence="2">
    <location>
        <begin position="21"/>
        <end position="172"/>
    </location>
</feature>
<dbReference type="OrthoDB" id="5802408at2759"/>
<sequence>MEFKILFLFILLFILKLLEAHFCGNNKIPYGVEVYHNGQPALLCSKPNCFDKNYADCDERAIHKSCNSNTSWVGGFDKSYGNSQPLYVQCCEFENLPIFSKELYSNVLIRPGEYFEGEEILDKFGEEVLAFDFIKNMRKVGEKDSIGYLIDIWRFHCDQMVRPKRYKPWKWP</sequence>
<evidence type="ECO:0000313" key="3">
    <source>
        <dbReference type="EMBL" id="CAD2151452.1"/>
    </source>
</evidence>
<organism evidence="3 4">
    <name type="scientific">Meloidogyne enterolobii</name>
    <name type="common">Root-knot nematode worm</name>
    <name type="synonym">Meloidogyne mayaguensis</name>
    <dbReference type="NCBI Taxonomy" id="390850"/>
    <lineage>
        <taxon>Eukaryota</taxon>
        <taxon>Metazoa</taxon>
        <taxon>Ecdysozoa</taxon>
        <taxon>Nematoda</taxon>
        <taxon>Chromadorea</taxon>
        <taxon>Rhabditida</taxon>
        <taxon>Tylenchina</taxon>
        <taxon>Tylenchomorpha</taxon>
        <taxon>Tylenchoidea</taxon>
        <taxon>Meloidogynidae</taxon>
        <taxon>Meloidogyninae</taxon>
        <taxon>Meloidogyne</taxon>
    </lineage>
</organism>
<keyword evidence="1" id="KW-0217">Developmental protein</keyword>
<dbReference type="Proteomes" id="UP000580250">
    <property type="component" value="Unassembled WGS sequence"/>
</dbReference>
<name>A0A6V7UAD3_MELEN</name>
<reference evidence="3 4" key="1">
    <citation type="submission" date="2020-08" db="EMBL/GenBank/DDBJ databases">
        <authorList>
            <person name="Koutsovoulos G."/>
            <person name="Danchin GJ E."/>
        </authorList>
    </citation>
    <scope>NUCLEOTIDE SEQUENCE [LARGE SCALE GENOMIC DNA]</scope>
</reference>
<evidence type="ECO:0000256" key="2">
    <source>
        <dbReference type="SAM" id="SignalP"/>
    </source>
</evidence>
<evidence type="ECO:0000256" key="1">
    <source>
        <dbReference type="ARBA" id="ARBA00022473"/>
    </source>
</evidence>
<evidence type="ECO:0000313" key="4">
    <source>
        <dbReference type="Proteomes" id="UP000580250"/>
    </source>
</evidence>
<feature type="signal peptide" evidence="2">
    <location>
        <begin position="1"/>
        <end position="20"/>
    </location>
</feature>
<gene>
    <name evidence="3" type="ORF">MENT_LOCUS10395</name>
</gene>
<keyword evidence="2" id="KW-0732">Signal</keyword>
<dbReference type="EMBL" id="CAJEWN010000048">
    <property type="protein sequence ID" value="CAD2151452.1"/>
    <property type="molecule type" value="Genomic_DNA"/>
</dbReference>
<proteinExistence type="predicted"/>
<dbReference type="PANTHER" id="PTHR46706:SF12">
    <property type="entry name" value="PROTEIN QUA-1-RELATED"/>
    <property type="match status" value="1"/>
</dbReference>
<comment type="caution">
    <text evidence="3">The sequence shown here is derived from an EMBL/GenBank/DDBJ whole genome shotgun (WGS) entry which is preliminary data.</text>
</comment>